<dbReference type="PROSITE" id="PS00857">
    <property type="entry name" value="PREPHENATE_DEHYDR_1"/>
    <property type="match status" value="1"/>
</dbReference>
<evidence type="ECO:0000256" key="4">
    <source>
        <dbReference type="ARBA" id="ARBA00023141"/>
    </source>
</evidence>
<proteinExistence type="predicted"/>
<dbReference type="CDD" id="cd04905">
    <property type="entry name" value="ACT_CM-PDT"/>
    <property type="match status" value="1"/>
</dbReference>
<organism evidence="10 11">
    <name type="scientific">Deinococcus budaensis</name>
    <dbReference type="NCBI Taxonomy" id="1665626"/>
    <lineage>
        <taxon>Bacteria</taxon>
        <taxon>Thermotogati</taxon>
        <taxon>Deinococcota</taxon>
        <taxon>Deinococci</taxon>
        <taxon>Deinococcales</taxon>
        <taxon>Deinococcaceae</taxon>
        <taxon>Deinococcus</taxon>
    </lineage>
</organism>
<dbReference type="InterPro" id="IPR045865">
    <property type="entry name" value="ACT-like_dom_sf"/>
</dbReference>
<sequence length="300" mass="31976">MSEDAARQGQAEAAGGTHFTVAFQGNPGAYGEIAALHALGSAGVPHAGVTTRGYPTFHEVARAVETGGADYGVLPVENSLMGAIHQSIDLLSETDLHVAGEVVVRVTHCLMALPGVRLEEVRRVVSQQPALDQCTGLIRNHGLQPVAAHDTAGSAKDLAARGARDEAAIASERAAELYGLEILAREIEDEPFNYTRFMLLSRGEPAPSDAPHKTSLVFAVRHTPGFLVETLAELRGLNLSRIESRPRRDRAWSYLIYVDIEGSARDPQVAQALAGVLRKASYAKIIGSYPRALETVGEAG</sequence>
<dbReference type="PANTHER" id="PTHR21022">
    <property type="entry name" value="PREPHENATE DEHYDRATASE P PROTEIN"/>
    <property type="match status" value="1"/>
</dbReference>
<dbReference type="GO" id="GO:0005737">
    <property type="term" value="C:cytoplasm"/>
    <property type="evidence" value="ECO:0007669"/>
    <property type="project" value="TreeGrafter"/>
</dbReference>
<evidence type="ECO:0000256" key="5">
    <source>
        <dbReference type="ARBA" id="ARBA00023222"/>
    </source>
</evidence>
<dbReference type="EC" id="4.2.1.51" evidence="2"/>
<evidence type="ECO:0000313" key="10">
    <source>
        <dbReference type="EMBL" id="MBB5233192.1"/>
    </source>
</evidence>
<keyword evidence="11" id="KW-1185">Reference proteome</keyword>
<dbReference type="CDD" id="cd13631">
    <property type="entry name" value="PBP2_Ct-PDT_like"/>
    <property type="match status" value="1"/>
</dbReference>
<comment type="pathway">
    <text evidence="1">Amino-acid biosynthesis; L-phenylalanine biosynthesis; phenylpyruvate from prephenate: step 1/1.</text>
</comment>
<evidence type="ECO:0000256" key="6">
    <source>
        <dbReference type="ARBA" id="ARBA00023239"/>
    </source>
</evidence>
<accession>A0A7W8GCS5</accession>
<dbReference type="PANTHER" id="PTHR21022:SF19">
    <property type="entry name" value="PREPHENATE DEHYDRATASE-RELATED"/>
    <property type="match status" value="1"/>
</dbReference>
<protein>
    <recommendedName>
        <fullName evidence="2">prephenate dehydratase</fullName>
        <ecNumber evidence="2">4.2.1.51</ecNumber>
    </recommendedName>
</protein>
<keyword evidence="5" id="KW-0584">Phenylalanine biosynthesis</keyword>
<comment type="caution">
    <text evidence="10">The sequence shown here is derived from an EMBL/GenBank/DDBJ whole genome shotgun (WGS) entry which is preliminary data.</text>
</comment>
<comment type="catalytic activity">
    <reaction evidence="7">
        <text>prephenate + H(+) = 3-phenylpyruvate + CO2 + H2O</text>
        <dbReference type="Rhea" id="RHEA:21648"/>
        <dbReference type="ChEBI" id="CHEBI:15377"/>
        <dbReference type="ChEBI" id="CHEBI:15378"/>
        <dbReference type="ChEBI" id="CHEBI:16526"/>
        <dbReference type="ChEBI" id="CHEBI:18005"/>
        <dbReference type="ChEBI" id="CHEBI:29934"/>
        <dbReference type="EC" id="4.2.1.51"/>
    </reaction>
</comment>
<evidence type="ECO:0000256" key="2">
    <source>
        <dbReference type="ARBA" id="ARBA00013147"/>
    </source>
</evidence>
<dbReference type="PIRSF" id="PIRSF001500">
    <property type="entry name" value="Chor_mut_pdt_Ppr"/>
    <property type="match status" value="1"/>
</dbReference>
<dbReference type="RefSeq" id="WP_184025327.1">
    <property type="nucleotide sequence ID" value="NZ_JACHFN010000002.1"/>
</dbReference>
<dbReference type="GO" id="GO:0009094">
    <property type="term" value="P:L-phenylalanine biosynthetic process"/>
    <property type="evidence" value="ECO:0007669"/>
    <property type="project" value="UniProtKB-UniPathway"/>
</dbReference>
<dbReference type="InterPro" id="IPR008242">
    <property type="entry name" value="Chor_mutase/pphenate_deHydtase"/>
</dbReference>
<dbReference type="SUPFAM" id="SSF53850">
    <property type="entry name" value="Periplasmic binding protein-like II"/>
    <property type="match status" value="1"/>
</dbReference>
<name>A0A7W8GCS5_9DEIO</name>
<dbReference type="GO" id="GO:0004664">
    <property type="term" value="F:prephenate dehydratase activity"/>
    <property type="evidence" value="ECO:0007669"/>
    <property type="project" value="UniProtKB-EC"/>
</dbReference>
<evidence type="ECO:0000313" key="11">
    <source>
        <dbReference type="Proteomes" id="UP000525389"/>
    </source>
</evidence>
<feature type="site" description="Essential for prephenate dehydratase activity" evidence="8">
    <location>
        <position position="195"/>
    </location>
</feature>
<gene>
    <name evidence="10" type="ORF">HNQ09_000609</name>
</gene>
<keyword evidence="4" id="KW-0057">Aromatic amino acid biosynthesis</keyword>
<dbReference type="Proteomes" id="UP000525389">
    <property type="component" value="Unassembled WGS sequence"/>
</dbReference>
<keyword evidence="6 10" id="KW-0456">Lyase</keyword>
<evidence type="ECO:0000259" key="9">
    <source>
        <dbReference type="PROSITE" id="PS51171"/>
    </source>
</evidence>
<dbReference type="UniPathway" id="UPA00121">
    <property type="reaction ID" value="UER00345"/>
</dbReference>
<dbReference type="Gene3D" id="3.40.190.10">
    <property type="entry name" value="Periplasmic binding protein-like II"/>
    <property type="match status" value="2"/>
</dbReference>
<evidence type="ECO:0000256" key="3">
    <source>
        <dbReference type="ARBA" id="ARBA00022605"/>
    </source>
</evidence>
<dbReference type="PROSITE" id="PS51171">
    <property type="entry name" value="PREPHENATE_DEHYDR_3"/>
    <property type="match status" value="1"/>
</dbReference>
<dbReference type="PROSITE" id="PS00858">
    <property type="entry name" value="PREPHENATE_DEHYDR_2"/>
    <property type="match status" value="1"/>
</dbReference>
<evidence type="ECO:0000256" key="1">
    <source>
        <dbReference type="ARBA" id="ARBA00004741"/>
    </source>
</evidence>
<dbReference type="InterPro" id="IPR001086">
    <property type="entry name" value="Preph_deHydtase"/>
</dbReference>
<evidence type="ECO:0000256" key="8">
    <source>
        <dbReference type="PIRSR" id="PIRSR001500-2"/>
    </source>
</evidence>
<dbReference type="Gene3D" id="3.30.70.260">
    <property type="match status" value="1"/>
</dbReference>
<dbReference type="Pfam" id="PF00800">
    <property type="entry name" value="PDT"/>
    <property type="match status" value="1"/>
</dbReference>
<dbReference type="InterPro" id="IPR018528">
    <property type="entry name" value="Preph_deHydtase_CS"/>
</dbReference>
<evidence type="ECO:0000256" key="7">
    <source>
        <dbReference type="ARBA" id="ARBA00047848"/>
    </source>
</evidence>
<keyword evidence="3" id="KW-0028">Amino-acid biosynthesis</keyword>
<dbReference type="SUPFAM" id="SSF55021">
    <property type="entry name" value="ACT-like"/>
    <property type="match status" value="1"/>
</dbReference>
<reference evidence="10 11" key="1">
    <citation type="submission" date="2020-08" db="EMBL/GenBank/DDBJ databases">
        <title>Genomic Encyclopedia of Type Strains, Phase IV (KMG-IV): sequencing the most valuable type-strain genomes for metagenomic binning, comparative biology and taxonomic classification.</title>
        <authorList>
            <person name="Goeker M."/>
        </authorList>
    </citation>
    <scope>NUCLEOTIDE SEQUENCE [LARGE SCALE GENOMIC DNA]</scope>
    <source>
        <strain evidence="10 11">DSM 101791</strain>
    </source>
</reference>
<dbReference type="AlphaFoldDB" id="A0A7W8GCS5"/>
<dbReference type="EMBL" id="JACHFN010000002">
    <property type="protein sequence ID" value="MBB5233192.1"/>
    <property type="molecule type" value="Genomic_DNA"/>
</dbReference>
<feature type="domain" description="Prephenate dehydratase" evidence="9">
    <location>
        <begin position="20"/>
        <end position="202"/>
    </location>
</feature>